<dbReference type="InterPro" id="IPR000490">
    <property type="entry name" value="Glyco_hydro_17"/>
</dbReference>
<dbReference type="SUPFAM" id="SSF51445">
    <property type="entry name" value="(Trans)glycosidases"/>
    <property type="match status" value="1"/>
</dbReference>
<keyword evidence="5" id="KW-0325">Glycoprotein</keyword>
<feature type="chain" id="PRO_5043371495" description="glucan endo-1,3-beta-D-glucosidase" evidence="13">
    <location>
        <begin position="24"/>
        <end position="358"/>
    </location>
</feature>
<comment type="subcellular location">
    <subcellularLocation>
        <location evidence="2">Cell membrane</location>
        <topology evidence="2">Lipid-anchor</topology>
        <topology evidence="2">GPI-anchor</topology>
    </subcellularLocation>
</comment>
<comment type="similarity">
    <text evidence="3 11">Belongs to the glycosyl hydrolase 17 family.</text>
</comment>
<dbReference type="GO" id="GO:0098552">
    <property type="term" value="C:side of membrane"/>
    <property type="evidence" value="ECO:0007669"/>
    <property type="project" value="UniProtKB-KW"/>
</dbReference>
<keyword evidence="5" id="KW-0449">Lipoprotein</keyword>
<dbReference type="FunFam" id="3.20.20.80:FF:000002">
    <property type="entry name" value="Glucan endo-1,3-beta-glucosidase 3"/>
    <property type="match status" value="1"/>
</dbReference>
<keyword evidence="5" id="KW-0336">GPI-anchor</keyword>
<evidence type="ECO:0000256" key="10">
    <source>
        <dbReference type="ARBA" id="ARBA00023295"/>
    </source>
</evidence>
<dbReference type="Pfam" id="PF00332">
    <property type="entry name" value="Glyco_hydro_17"/>
    <property type="match status" value="1"/>
</dbReference>
<keyword evidence="9" id="KW-1015">Disulfide bond</keyword>
<evidence type="ECO:0000256" key="1">
    <source>
        <dbReference type="ARBA" id="ARBA00000382"/>
    </source>
</evidence>
<evidence type="ECO:0000256" key="11">
    <source>
        <dbReference type="RuleBase" id="RU004335"/>
    </source>
</evidence>
<dbReference type="GO" id="GO:0005975">
    <property type="term" value="P:carbohydrate metabolic process"/>
    <property type="evidence" value="ECO:0007669"/>
    <property type="project" value="InterPro"/>
</dbReference>
<dbReference type="EC" id="3.2.1.39" evidence="4"/>
<comment type="catalytic activity">
    <reaction evidence="1">
        <text>Hydrolysis of (1-&gt;3)-beta-D-glucosidic linkages in (1-&gt;3)-beta-D-glucans.</text>
        <dbReference type="EC" id="3.2.1.39"/>
    </reaction>
</comment>
<dbReference type="GO" id="GO:0005886">
    <property type="term" value="C:plasma membrane"/>
    <property type="evidence" value="ECO:0007669"/>
    <property type="project" value="UniProtKB-SubCell"/>
</dbReference>
<evidence type="ECO:0000256" key="5">
    <source>
        <dbReference type="ARBA" id="ARBA00022622"/>
    </source>
</evidence>
<dbReference type="Gene3D" id="3.20.20.80">
    <property type="entry name" value="Glycosidases"/>
    <property type="match status" value="1"/>
</dbReference>
<sequence length="358" mass="40093">MKNHVIICAIFIFYALLIYDVQSIGVNYGTLGNDLPPPDEVAQFLKDKTIIDRIKIFDVNQDIMSAFANTGILVTITVPNGEIPALTNINYATDWIKTNVKPFYPATKFNYICVGSEVIHWGPQNLIDNLVAAMKSLNQALMNSGITDVKVTSSHSLAILEPLTNDAPPSLAKFKAGLDQSVIAPMLQYHRDTRSPFMVNPYPYFGYSRNRLNFAIFRRRKPVVYDRATQKEYTNMFDLLLDSVYISMKRLGFADVGIVVGETGWPSIGEPNEVQCRVENAASHNGGLLKKSVRGQGTPLMPNRKFEIYIFALFNENQKPGATAERNFGLFRPDFTPVYQIGIMKGEPMLVCSFSLIL</sequence>
<dbReference type="PANTHER" id="PTHR32227">
    <property type="entry name" value="GLUCAN ENDO-1,3-BETA-GLUCOSIDASE BG1-RELATED-RELATED"/>
    <property type="match status" value="1"/>
</dbReference>
<dbReference type="AlphaFoldDB" id="A0AAV3PQC1"/>
<gene>
    <name evidence="14" type="ORF">LIER_12065</name>
</gene>
<dbReference type="InterPro" id="IPR017853">
    <property type="entry name" value="GH"/>
</dbReference>
<organism evidence="14 15">
    <name type="scientific">Lithospermum erythrorhizon</name>
    <name type="common">Purple gromwell</name>
    <name type="synonym">Lithospermum officinale var. erythrorhizon</name>
    <dbReference type="NCBI Taxonomy" id="34254"/>
    <lineage>
        <taxon>Eukaryota</taxon>
        <taxon>Viridiplantae</taxon>
        <taxon>Streptophyta</taxon>
        <taxon>Embryophyta</taxon>
        <taxon>Tracheophyta</taxon>
        <taxon>Spermatophyta</taxon>
        <taxon>Magnoliopsida</taxon>
        <taxon>eudicotyledons</taxon>
        <taxon>Gunneridae</taxon>
        <taxon>Pentapetalae</taxon>
        <taxon>asterids</taxon>
        <taxon>lamiids</taxon>
        <taxon>Boraginales</taxon>
        <taxon>Boraginaceae</taxon>
        <taxon>Boraginoideae</taxon>
        <taxon>Lithospermeae</taxon>
        <taxon>Lithospermum</taxon>
    </lineage>
</organism>
<evidence type="ECO:0000256" key="8">
    <source>
        <dbReference type="ARBA" id="ARBA00022821"/>
    </source>
</evidence>
<protein>
    <recommendedName>
        <fullName evidence="4">glucan endo-1,3-beta-D-glucosidase</fullName>
        <ecNumber evidence="4">3.2.1.39</ecNumber>
    </recommendedName>
</protein>
<evidence type="ECO:0000256" key="3">
    <source>
        <dbReference type="ARBA" id="ARBA00008773"/>
    </source>
</evidence>
<accession>A0AAV3PQC1</accession>
<keyword evidence="6 13" id="KW-0732">Signal</keyword>
<evidence type="ECO:0000256" key="12">
    <source>
        <dbReference type="RuleBase" id="RU004336"/>
    </source>
</evidence>
<comment type="caution">
    <text evidence="14">The sequence shown here is derived from an EMBL/GenBank/DDBJ whole genome shotgun (WGS) entry which is preliminary data.</text>
</comment>
<proteinExistence type="inferred from homology"/>
<dbReference type="EMBL" id="BAABME010002286">
    <property type="protein sequence ID" value="GAA0153949.1"/>
    <property type="molecule type" value="Genomic_DNA"/>
</dbReference>
<dbReference type="Proteomes" id="UP001454036">
    <property type="component" value="Unassembled WGS sequence"/>
</dbReference>
<dbReference type="InterPro" id="IPR044965">
    <property type="entry name" value="Glyco_hydro_17_plant"/>
</dbReference>
<keyword evidence="5" id="KW-0472">Membrane</keyword>
<reference evidence="14 15" key="1">
    <citation type="submission" date="2024-01" db="EMBL/GenBank/DDBJ databases">
        <title>The complete chloroplast genome sequence of Lithospermum erythrorhizon: insights into the phylogenetic relationship among Boraginaceae species and the maternal lineages of purple gromwells.</title>
        <authorList>
            <person name="Okada T."/>
            <person name="Watanabe K."/>
        </authorList>
    </citation>
    <scope>NUCLEOTIDE SEQUENCE [LARGE SCALE GENOMIC DNA]</scope>
</reference>
<keyword evidence="10 12" id="KW-0326">Glycosidase</keyword>
<evidence type="ECO:0000313" key="15">
    <source>
        <dbReference type="Proteomes" id="UP001454036"/>
    </source>
</evidence>
<evidence type="ECO:0000256" key="9">
    <source>
        <dbReference type="ARBA" id="ARBA00023157"/>
    </source>
</evidence>
<dbReference type="GO" id="GO:0042973">
    <property type="term" value="F:glucan endo-1,3-beta-D-glucosidase activity"/>
    <property type="evidence" value="ECO:0007669"/>
    <property type="project" value="UniProtKB-EC"/>
</dbReference>
<name>A0AAV3PQC1_LITER</name>
<evidence type="ECO:0000256" key="13">
    <source>
        <dbReference type="SAM" id="SignalP"/>
    </source>
</evidence>
<keyword evidence="7 12" id="KW-0378">Hydrolase</keyword>
<evidence type="ECO:0000256" key="2">
    <source>
        <dbReference type="ARBA" id="ARBA00004609"/>
    </source>
</evidence>
<evidence type="ECO:0000256" key="4">
    <source>
        <dbReference type="ARBA" id="ARBA00012780"/>
    </source>
</evidence>
<evidence type="ECO:0000256" key="7">
    <source>
        <dbReference type="ARBA" id="ARBA00022801"/>
    </source>
</evidence>
<keyword evidence="15" id="KW-1185">Reference proteome</keyword>
<keyword evidence="8" id="KW-0611">Plant defense</keyword>
<dbReference type="GO" id="GO:0006952">
    <property type="term" value="P:defense response"/>
    <property type="evidence" value="ECO:0007669"/>
    <property type="project" value="UniProtKB-KW"/>
</dbReference>
<feature type="signal peptide" evidence="13">
    <location>
        <begin position="1"/>
        <end position="23"/>
    </location>
</feature>
<evidence type="ECO:0000256" key="6">
    <source>
        <dbReference type="ARBA" id="ARBA00022729"/>
    </source>
</evidence>
<dbReference type="PROSITE" id="PS00587">
    <property type="entry name" value="GLYCOSYL_HYDROL_F17"/>
    <property type="match status" value="1"/>
</dbReference>
<evidence type="ECO:0000313" key="14">
    <source>
        <dbReference type="EMBL" id="GAA0153949.1"/>
    </source>
</evidence>